<feature type="transmembrane region" description="Helical" evidence="1">
    <location>
        <begin position="7"/>
        <end position="25"/>
    </location>
</feature>
<proteinExistence type="predicted"/>
<protein>
    <submittedName>
        <fullName evidence="3">Acyltransferase</fullName>
    </submittedName>
</protein>
<dbReference type="EMBL" id="JAHXRF010000001">
    <property type="protein sequence ID" value="MBW4864589.1"/>
    <property type="molecule type" value="Genomic_DNA"/>
</dbReference>
<dbReference type="Proteomes" id="UP001196873">
    <property type="component" value="Unassembled WGS sequence"/>
</dbReference>
<keyword evidence="1" id="KW-0472">Membrane</keyword>
<dbReference type="Pfam" id="PF01757">
    <property type="entry name" value="Acyl_transf_3"/>
    <property type="match status" value="1"/>
</dbReference>
<organism evidence="3 4">
    <name type="scientific">Segatella salivae</name>
    <dbReference type="NCBI Taxonomy" id="228604"/>
    <lineage>
        <taxon>Bacteria</taxon>
        <taxon>Pseudomonadati</taxon>
        <taxon>Bacteroidota</taxon>
        <taxon>Bacteroidia</taxon>
        <taxon>Bacteroidales</taxon>
        <taxon>Prevotellaceae</taxon>
        <taxon>Segatella</taxon>
    </lineage>
</organism>
<evidence type="ECO:0000313" key="3">
    <source>
        <dbReference type="EMBL" id="MBW4864589.1"/>
    </source>
</evidence>
<feature type="transmembrane region" description="Helical" evidence="1">
    <location>
        <begin position="155"/>
        <end position="172"/>
    </location>
</feature>
<evidence type="ECO:0000313" key="4">
    <source>
        <dbReference type="Proteomes" id="UP001196873"/>
    </source>
</evidence>
<feature type="transmembrane region" description="Helical" evidence="1">
    <location>
        <begin position="271"/>
        <end position="293"/>
    </location>
</feature>
<gene>
    <name evidence="3" type="ORF">KZY68_00855</name>
</gene>
<dbReference type="GO" id="GO:0016747">
    <property type="term" value="F:acyltransferase activity, transferring groups other than amino-acyl groups"/>
    <property type="evidence" value="ECO:0007669"/>
    <property type="project" value="InterPro"/>
</dbReference>
<keyword evidence="3" id="KW-0012">Acyltransferase</keyword>
<feature type="transmembrane region" description="Helical" evidence="1">
    <location>
        <begin position="31"/>
        <end position="51"/>
    </location>
</feature>
<keyword evidence="3" id="KW-0808">Transferase</keyword>
<feature type="transmembrane region" description="Helical" evidence="1">
    <location>
        <begin position="128"/>
        <end position="149"/>
    </location>
</feature>
<dbReference type="RefSeq" id="WP_219427159.1">
    <property type="nucleotide sequence ID" value="NZ_JAHXRD010000001.1"/>
</dbReference>
<dbReference type="AlphaFoldDB" id="A0AAW4NLK6"/>
<reference evidence="3" key="1">
    <citation type="submission" date="2021-07" db="EMBL/GenBank/DDBJ databases">
        <title>Genomic diversity and antimicrobial resistance of Prevotella spp. isolated from chronic lung disease airways.</title>
        <authorList>
            <person name="Webb K.A."/>
            <person name="Olagoke O.S."/>
            <person name="Baird T."/>
            <person name="Neill J."/>
            <person name="Pham A."/>
            <person name="Wells T.J."/>
            <person name="Ramsay K.A."/>
            <person name="Bell S.C."/>
            <person name="Sarovich D.S."/>
            <person name="Price E.P."/>
        </authorList>
    </citation>
    <scope>NUCLEOTIDE SEQUENCE</scope>
    <source>
        <strain evidence="3">SCHI0047.S.3</strain>
    </source>
</reference>
<accession>A0AAW4NLK6</accession>
<dbReference type="InterPro" id="IPR002656">
    <property type="entry name" value="Acyl_transf_3_dom"/>
</dbReference>
<feature type="domain" description="Acyltransferase 3" evidence="2">
    <location>
        <begin position="7"/>
        <end position="293"/>
    </location>
</feature>
<keyword evidence="1" id="KW-0812">Transmembrane</keyword>
<comment type="caution">
    <text evidence="3">The sequence shown here is derived from an EMBL/GenBank/DDBJ whole genome shotgun (WGS) entry which is preliminary data.</text>
</comment>
<dbReference type="PANTHER" id="PTHR37312">
    <property type="entry name" value="MEMBRANE-BOUND ACYLTRANSFERASE YKRP-RELATED"/>
    <property type="match status" value="1"/>
</dbReference>
<evidence type="ECO:0000256" key="1">
    <source>
        <dbReference type="SAM" id="Phobius"/>
    </source>
</evidence>
<evidence type="ECO:0000259" key="2">
    <source>
        <dbReference type="Pfam" id="PF01757"/>
    </source>
</evidence>
<feature type="transmembrane region" description="Helical" evidence="1">
    <location>
        <begin position="63"/>
        <end position="83"/>
    </location>
</feature>
<keyword evidence="1" id="KW-1133">Transmembrane helix</keyword>
<dbReference type="InterPro" id="IPR052734">
    <property type="entry name" value="Nod_factor_acetyltransferase"/>
</dbReference>
<feature type="transmembrane region" description="Helical" evidence="1">
    <location>
        <begin position="193"/>
        <end position="215"/>
    </location>
</feature>
<name>A0AAW4NLK6_9BACT</name>
<feature type="transmembrane region" description="Helical" evidence="1">
    <location>
        <begin position="103"/>
        <end position="121"/>
    </location>
</feature>
<dbReference type="PANTHER" id="PTHR37312:SF1">
    <property type="entry name" value="MEMBRANE-BOUND ACYLTRANSFERASE YKRP-RELATED"/>
    <property type="match status" value="1"/>
</dbReference>
<sequence length="309" mass="36514">MNKVKRNYSIDIARGIAILFVVSWHCRVDNFGVTMWVMPLFFFIMGVFYHTPISLKLQIRKKTNQLLIPFVIWSIPYFIYYLFTKSFLAFVKMWLNPYEIMNGPSWFLLCMFECYIIYYGIKKIEVEYRGLLIMLLSIIGFYLGTYQLFGHHLKLPLFINTTLTVIPFVYLGDLLKDRILPEQKTGREIKLSVLLLFLFVMSLYNIGMIPIDMYWNDYRQNYPTFLFNSLVGILLIIGISKFIPTSLAVVGRLSMLILVIHIYFYELLKMFFSHPIVLFVAVSALSIFTAWMIDKYIPYLSGKYKYLKI</sequence>